<comment type="subcellular location">
    <subcellularLocation>
        <location evidence="1">Membrane</location>
        <topology evidence="1">Multi-pass membrane protein</topology>
    </subcellularLocation>
</comment>
<feature type="transmembrane region" description="Helical" evidence="6">
    <location>
        <begin position="154"/>
        <end position="173"/>
    </location>
</feature>
<proteinExistence type="inferred from homology"/>
<dbReference type="PANTHER" id="PTHR30520:SF8">
    <property type="entry name" value="NITRITE TRANSPORTER NIRC"/>
    <property type="match status" value="1"/>
</dbReference>
<dbReference type="Pfam" id="PF01226">
    <property type="entry name" value="Form_Nir_trans"/>
    <property type="match status" value="1"/>
</dbReference>
<dbReference type="InterPro" id="IPR024002">
    <property type="entry name" value="For/NO2_transpt_CS"/>
</dbReference>
<dbReference type="Gene3D" id="1.20.1080.10">
    <property type="entry name" value="Glycerol uptake facilitator protein"/>
    <property type="match status" value="1"/>
</dbReference>
<evidence type="ECO:0000256" key="1">
    <source>
        <dbReference type="ARBA" id="ARBA00004141"/>
    </source>
</evidence>
<dbReference type="EMBL" id="PEDM01000009">
    <property type="protein sequence ID" value="PIC05129.1"/>
    <property type="molecule type" value="Genomic_DNA"/>
</dbReference>
<feature type="transmembrane region" description="Helical" evidence="6">
    <location>
        <begin position="59"/>
        <end position="78"/>
    </location>
</feature>
<evidence type="ECO:0000256" key="2">
    <source>
        <dbReference type="ARBA" id="ARBA00022692"/>
    </source>
</evidence>
<dbReference type="NCBIfam" id="TIGR00790">
    <property type="entry name" value="fnt"/>
    <property type="match status" value="1"/>
</dbReference>
<feature type="transmembrane region" description="Helical" evidence="6">
    <location>
        <begin position="179"/>
        <end position="197"/>
    </location>
</feature>
<organism evidence="7 8">
    <name type="scientific">Anoxybacillus flavithermus</name>
    <dbReference type="NCBI Taxonomy" id="33934"/>
    <lineage>
        <taxon>Bacteria</taxon>
        <taxon>Bacillati</taxon>
        <taxon>Bacillota</taxon>
        <taxon>Bacilli</taxon>
        <taxon>Bacillales</taxon>
        <taxon>Anoxybacillaceae</taxon>
        <taxon>Anoxybacillus</taxon>
    </lineage>
</organism>
<dbReference type="GO" id="GO:0005886">
    <property type="term" value="C:plasma membrane"/>
    <property type="evidence" value="ECO:0007669"/>
    <property type="project" value="TreeGrafter"/>
</dbReference>
<name>A0A2G5RR12_9BACL</name>
<evidence type="ECO:0000313" key="7">
    <source>
        <dbReference type="EMBL" id="PIC05129.1"/>
    </source>
</evidence>
<evidence type="ECO:0000256" key="4">
    <source>
        <dbReference type="ARBA" id="ARBA00023136"/>
    </source>
</evidence>
<keyword evidence="4 6" id="KW-0472">Membrane</keyword>
<protein>
    <submittedName>
        <fullName evidence="7">Transporter</fullName>
    </submittedName>
</protein>
<feature type="transmembrane region" description="Helical" evidence="6">
    <location>
        <begin position="228"/>
        <end position="250"/>
    </location>
</feature>
<dbReference type="PROSITE" id="PS01006">
    <property type="entry name" value="FORMATE_NITRITE_TP_2"/>
    <property type="match status" value="1"/>
</dbReference>
<gene>
    <name evidence="7" type="ORF">CS060_06180</name>
</gene>
<evidence type="ECO:0000256" key="3">
    <source>
        <dbReference type="ARBA" id="ARBA00022989"/>
    </source>
</evidence>
<dbReference type="PANTHER" id="PTHR30520">
    <property type="entry name" value="FORMATE TRANSPORTER-RELATED"/>
    <property type="match status" value="1"/>
</dbReference>
<feature type="transmembrane region" description="Helical" evidence="6">
    <location>
        <begin position="114"/>
        <end position="133"/>
    </location>
</feature>
<dbReference type="RefSeq" id="WP_035047377.1">
    <property type="nucleotide sequence ID" value="NZ_PEDM01000009.1"/>
</dbReference>
<feature type="transmembrane region" description="Helical" evidence="6">
    <location>
        <begin position="25"/>
        <end position="47"/>
    </location>
</feature>
<keyword evidence="3 6" id="KW-1133">Transmembrane helix</keyword>
<keyword evidence="2 6" id="KW-0812">Transmembrane</keyword>
<reference evidence="7 8" key="1">
    <citation type="submission" date="2017-10" db="EMBL/GenBank/DDBJ databases">
        <title>Draft genome sequence of Anoxybacillus flavithermus KU2-6-11 from caldera Uzon (Russia:Kamchtka).</title>
        <authorList>
            <person name="Korzhuk A.V."/>
            <person name="Rozanov A.S."/>
            <person name="Bryanskaya A.V."/>
            <person name="Peltek S.E."/>
        </authorList>
    </citation>
    <scope>NUCLEOTIDE SEQUENCE [LARGE SCALE GENOMIC DNA]</scope>
    <source>
        <strain evidence="7 8">KU2-6_11</strain>
    </source>
</reference>
<evidence type="ECO:0000256" key="6">
    <source>
        <dbReference type="SAM" id="Phobius"/>
    </source>
</evidence>
<dbReference type="AlphaFoldDB" id="A0A2G5RR12"/>
<dbReference type="Proteomes" id="UP000230559">
    <property type="component" value="Unassembled WGS sequence"/>
</dbReference>
<accession>A0A2G5RR12</accession>
<sequence>MDALQTCKELALKKRSILQTSPLQYMIRAALAGVYIGFALVLCVRVGQYFYETHSPATYLVSGIFFGIALVLIMYGGAELFTGNTMYFTVSTLQRETTIGDTFRNWIACYSGNLLGAVFFAFLIAQSGIFHDLPMDHLLFAIALKKMHATTLQLFIKGVLCNWLVCLAIFIPMQMKEDIAKIFAMILIVFVFFASGYEHSIANFVIFSLALAVQHPDTIHVAGIVHNIIPVTLGNIVGGSLFMGALYTYLSSSSAKQSAPTWKGAFGARKIMNK</sequence>
<dbReference type="PROSITE" id="PS01005">
    <property type="entry name" value="FORMATE_NITRITE_TP_1"/>
    <property type="match status" value="1"/>
</dbReference>
<evidence type="ECO:0000256" key="5">
    <source>
        <dbReference type="ARBA" id="ARBA00049660"/>
    </source>
</evidence>
<evidence type="ECO:0000313" key="8">
    <source>
        <dbReference type="Proteomes" id="UP000230559"/>
    </source>
</evidence>
<comment type="similarity">
    <text evidence="5">Belongs to the FNT transporter (TC 1.A.16) family.</text>
</comment>
<dbReference type="InterPro" id="IPR023271">
    <property type="entry name" value="Aquaporin-like"/>
</dbReference>
<dbReference type="InterPro" id="IPR000292">
    <property type="entry name" value="For/NO2_transpt"/>
</dbReference>
<comment type="caution">
    <text evidence="7">The sequence shown here is derived from an EMBL/GenBank/DDBJ whole genome shotgun (WGS) entry which is preliminary data.</text>
</comment>
<dbReference type="GO" id="GO:0015499">
    <property type="term" value="F:formate transmembrane transporter activity"/>
    <property type="evidence" value="ECO:0007669"/>
    <property type="project" value="TreeGrafter"/>
</dbReference>